<keyword evidence="3" id="KW-1185">Reference proteome</keyword>
<dbReference type="EMBL" id="LVLJ01003973">
    <property type="protein sequence ID" value="OAE18944.1"/>
    <property type="molecule type" value="Genomic_DNA"/>
</dbReference>
<feature type="region of interest" description="Disordered" evidence="1">
    <location>
        <begin position="86"/>
        <end position="112"/>
    </location>
</feature>
<accession>A0A176VDJ4</accession>
<evidence type="ECO:0000313" key="3">
    <source>
        <dbReference type="Proteomes" id="UP000077202"/>
    </source>
</evidence>
<proteinExistence type="predicted"/>
<organism evidence="2 3">
    <name type="scientific">Marchantia polymorpha subsp. ruderalis</name>
    <dbReference type="NCBI Taxonomy" id="1480154"/>
    <lineage>
        <taxon>Eukaryota</taxon>
        <taxon>Viridiplantae</taxon>
        <taxon>Streptophyta</taxon>
        <taxon>Embryophyta</taxon>
        <taxon>Marchantiophyta</taxon>
        <taxon>Marchantiopsida</taxon>
        <taxon>Marchantiidae</taxon>
        <taxon>Marchantiales</taxon>
        <taxon>Marchantiaceae</taxon>
        <taxon>Marchantia</taxon>
    </lineage>
</organism>
<feature type="compositionally biased region" description="Gly residues" evidence="1">
    <location>
        <begin position="149"/>
        <end position="160"/>
    </location>
</feature>
<sequence>MQRLISVTHGVTEAQAVQYWYRILDIELRRGVRDATLMSDSSSTLAHVFTLSEKIELNMLEERVVTSTFARDTTITSCIPHSTTQSCPMGGGSGSHGVHTRYPSGHREPSVRPPLPSFPGEPQGPSCWTCKGGHMRKGHGGDAPRGRVGRGGKASRGGRGIGAIGRTVASATFATESAMAARIEQFEHRLAAMAGLGASTSTSYEGEDFSYLASAEQVEASVAMTKDVPSSAVMRMVTSILRSPLFSATELIDSGIGGVVLYPMGFRMD</sequence>
<reference evidence="2" key="1">
    <citation type="submission" date="2016-03" db="EMBL/GenBank/DDBJ databases">
        <title>Mechanisms controlling the formation of the plant cell surface in tip-growing cells are functionally conserved among land plants.</title>
        <authorList>
            <person name="Honkanen S."/>
            <person name="Jones V.A."/>
            <person name="Morieri G."/>
            <person name="Champion C."/>
            <person name="Hetherington A.J."/>
            <person name="Kelly S."/>
            <person name="Saint-Marcoux D."/>
            <person name="Proust H."/>
            <person name="Prescott H."/>
            <person name="Dolan L."/>
        </authorList>
    </citation>
    <scope>NUCLEOTIDE SEQUENCE [LARGE SCALE GENOMIC DNA]</scope>
    <source>
        <tissue evidence="2">Whole gametophyte</tissue>
    </source>
</reference>
<feature type="region of interest" description="Disordered" evidence="1">
    <location>
        <begin position="135"/>
        <end position="160"/>
    </location>
</feature>
<protein>
    <submittedName>
        <fullName evidence="2">Uncharacterized protein</fullName>
    </submittedName>
</protein>
<evidence type="ECO:0000256" key="1">
    <source>
        <dbReference type="SAM" id="MobiDB-lite"/>
    </source>
</evidence>
<gene>
    <name evidence="2" type="ORF">AXG93_1976s1510</name>
</gene>
<dbReference type="AlphaFoldDB" id="A0A176VDJ4"/>
<comment type="caution">
    <text evidence="2">The sequence shown here is derived from an EMBL/GenBank/DDBJ whole genome shotgun (WGS) entry which is preliminary data.</text>
</comment>
<dbReference type="Proteomes" id="UP000077202">
    <property type="component" value="Unassembled WGS sequence"/>
</dbReference>
<evidence type="ECO:0000313" key="2">
    <source>
        <dbReference type="EMBL" id="OAE18944.1"/>
    </source>
</evidence>
<name>A0A176VDJ4_MARPO</name>